<dbReference type="SUPFAM" id="SSF51197">
    <property type="entry name" value="Clavaminate synthase-like"/>
    <property type="match status" value="1"/>
</dbReference>
<dbReference type="Gene3D" id="2.60.120.330">
    <property type="entry name" value="B-lactam Antibiotic, Isopenicillin N Synthase, Chain"/>
    <property type="match status" value="1"/>
</dbReference>
<keyword evidence="3" id="KW-0560">Oxidoreductase</keyword>
<dbReference type="InterPro" id="IPR027443">
    <property type="entry name" value="IPNS-like_sf"/>
</dbReference>
<dbReference type="PROSITE" id="PS51471">
    <property type="entry name" value="FE2OG_OXY"/>
    <property type="match status" value="1"/>
</dbReference>
<feature type="domain" description="Fe2OG dioxygenase" evidence="4">
    <location>
        <begin position="176"/>
        <end position="277"/>
    </location>
</feature>
<dbReference type="Pfam" id="PF03171">
    <property type="entry name" value="2OG-FeII_Oxy"/>
    <property type="match status" value="1"/>
</dbReference>
<dbReference type="InterPro" id="IPR050231">
    <property type="entry name" value="Iron_ascorbate_oxido_reductase"/>
</dbReference>
<evidence type="ECO:0000313" key="6">
    <source>
        <dbReference type="Proteomes" id="UP001154282"/>
    </source>
</evidence>
<comment type="similarity">
    <text evidence="3">Belongs to the iron/ascorbate-dependent oxidoreductase family.</text>
</comment>
<proteinExistence type="inferred from homology"/>
<dbReference type="GO" id="GO:0016491">
    <property type="term" value="F:oxidoreductase activity"/>
    <property type="evidence" value="ECO:0007669"/>
    <property type="project" value="UniProtKB-KW"/>
</dbReference>
<evidence type="ECO:0000259" key="4">
    <source>
        <dbReference type="PROSITE" id="PS51471"/>
    </source>
</evidence>
<dbReference type="AlphaFoldDB" id="A0AAV0RRQ4"/>
<dbReference type="InterPro" id="IPR044861">
    <property type="entry name" value="IPNS-like_FE2OG_OXY"/>
</dbReference>
<evidence type="ECO:0000256" key="3">
    <source>
        <dbReference type="RuleBase" id="RU003682"/>
    </source>
</evidence>
<keyword evidence="6" id="KW-1185">Reference proteome</keyword>
<dbReference type="GO" id="GO:0046872">
    <property type="term" value="F:metal ion binding"/>
    <property type="evidence" value="ECO:0007669"/>
    <property type="project" value="UniProtKB-KW"/>
</dbReference>
<evidence type="ECO:0000313" key="5">
    <source>
        <dbReference type="EMBL" id="CAI0559239.1"/>
    </source>
</evidence>
<gene>
    <name evidence="5" type="ORF">LITE_LOCUS49126</name>
</gene>
<comment type="caution">
    <text evidence="5">The sequence shown here is derived from an EMBL/GenBank/DDBJ whole genome shotgun (WGS) entry which is preliminary data.</text>
</comment>
<organism evidence="5 6">
    <name type="scientific">Linum tenue</name>
    <dbReference type="NCBI Taxonomy" id="586396"/>
    <lineage>
        <taxon>Eukaryota</taxon>
        <taxon>Viridiplantae</taxon>
        <taxon>Streptophyta</taxon>
        <taxon>Embryophyta</taxon>
        <taxon>Tracheophyta</taxon>
        <taxon>Spermatophyta</taxon>
        <taxon>Magnoliopsida</taxon>
        <taxon>eudicotyledons</taxon>
        <taxon>Gunneridae</taxon>
        <taxon>Pentapetalae</taxon>
        <taxon>rosids</taxon>
        <taxon>fabids</taxon>
        <taxon>Malpighiales</taxon>
        <taxon>Linaceae</taxon>
        <taxon>Linum</taxon>
    </lineage>
</organism>
<sequence length="329" mass="37049">MVQTNYSTPPTDWSQETLIAAADEEIPTIDYFSLFSDDPDRRSTALDCLSTACEHYGFFNLVNHGIPDGVIGGALRGIADFFEQTTVEEKSKYKKGDPRARILWDVRCHAGENREHLKLLARPTFHCPPNPPSFREALREYERRFHEVKMGLARAMSLILGHEESYIEKAFDLESGLDVAAMNRYPPNFQSKGTLGLAEHTDPGFIISLIQDTDGGLQILTHQGQWIDVHIPPNAILIQLGDQLEVLTNGKYKSHIHRVLVGDYRTRRISLGILHGPFVEQFVAPTSEFMDDAGSTAYRGMTYSDALQANGRYEIEVQSCIEQLRILPL</sequence>
<dbReference type="InterPro" id="IPR026992">
    <property type="entry name" value="DIOX_N"/>
</dbReference>
<name>A0AAV0RRQ4_9ROSI</name>
<dbReference type="Pfam" id="PF14226">
    <property type="entry name" value="DIOX_N"/>
    <property type="match status" value="1"/>
</dbReference>
<dbReference type="PANTHER" id="PTHR47990">
    <property type="entry name" value="2-OXOGLUTARATE (2OG) AND FE(II)-DEPENDENT OXYGENASE SUPERFAMILY PROTEIN-RELATED"/>
    <property type="match status" value="1"/>
</dbReference>
<dbReference type="InterPro" id="IPR005123">
    <property type="entry name" value="Oxoglu/Fe-dep_dioxygenase_dom"/>
</dbReference>
<dbReference type="Proteomes" id="UP001154282">
    <property type="component" value="Unassembled WGS sequence"/>
</dbReference>
<evidence type="ECO:0000256" key="1">
    <source>
        <dbReference type="ARBA" id="ARBA00022723"/>
    </source>
</evidence>
<keyword evidence="2 3" id="KW-0408">Iron</keyword>
<evidence type="ECO:0000256" key="2">
    <source>
        <dbReference type="ARBA" id="ARBA00023004"/>
    </source>
</evidence>
<keyword evidence="1 3" id="KW-0479">Metal-binding</keyword>
<protein>
    <recommendedName>
        <fullName evidence="4">Fe2OG dioxygenase domain-containing protein</fullName>
    </recommendedName>
</protein>
<reference evidence="5" key="1">
    <citation type="submission" date="2022-08" db="EMBL/GenBank/DDBJ databases">
        <authorList>
            <person name="Gutierrez-Valencia J."/>
        </authorList>
    </citation>
    <scope>NUCLEOTIDE SEQUENCE</scope>
</reference>
<accession>A0AAV0RRQ4</accession>
<dbReference type="EMBL" id="CAMGYJ010000011">
    <property type="protein sequence ID" value="CAI0559239.1"/>
    <property type="molecule type" value="Genomic_DNA"/>
</dbReference>